<keyword evidence="3" id="KW-1185">Reference proteome</keyword>
<dbReference type="PROSITE" id="PS51819">
    <property type="entry name" value="VOC"/>
    <property type="match status" value="1"/>
</dbReference>
<evidence type="ECO:0000313" key="3">
    <source>
        <dbReference type="Proteomes" id="UP000011885"/>
    </source>
</evidence>
<sequence>MQKMTTQPKFKTAFPFRDDLLGLPVIDLSSTAEWYCKHFGMTEVQRTTEPVPTVFLERDGTRIGFAVNGGDASQDGAAILVSDIRGLKREFENGGLEIGELRTDERDGRSLVVFFVVAPDGLCYYFHEPKEAG</sequence>
<comment type="caution">
    <text evidence="2">The sequence shown here is derived from an EMBL/GenBank/DDBJ whole genome shotgun (WGS) entry which is preliminary data.</text>
</comment>
<dbReference type="CDD" id="cd06587">
    <property type="entry name" value="VOC"/>
    <property type="match status" value="1"/>
</dbReference>
<proteinExistence type="predicted"/>
<dbReference type="InterPro" id="IPR029068">
    <property type="entry name" value="Glyas_Bleomycin-R_OHBP_Dase"/>
</dbReference>
<organism evidence="2 3">
    <name type="scientific">Rhodopirellula sallentina SM41</name>
    <dbReference type="NCBI Taxonomy" id="1263870"/>
    <lineage>
        <taxon>Bacteria</taxon>
        <taxon>Pseudomonadati</taxon>
        <taxon>Planctomycetota</taxon>
        <taxon>Planctomycetia</taxon>
        <taxon>Pirellulales</taxon>
        <taxon>Pirellulaceae</taxon>
        <taxon>Rhodopirellula</taxon>
    </lineage>
</organism>
<dbReference type="Pfam" id="PF00903">
    <property type="entry name" value="Glyoxalase"/>
    <property type="match status" value="1"/>
</dbReference>
<evidence type="ECO:0000259" key="1">
    <source>
        <dbReference type="PROSITE" id="PS51819"/>
    </source>
</evidence>
<accession>M5U579</accession>
<dbReference type="PANTHER" id="PTHR38743">
    <property type="entry name" value="SIMILAR TO GLYOXYLASE I FAMILY PROTEIN"/>
    <property type="match status" value="1"/>
</dbReference>
<dbReference type="SUPFAM" id="SSF54593">
    <property type="entry name" value="Glyoxalase/Bleomycin resistance protein/Dihydroxybiphenyl dioxygenase"/>
    <property type="match status" value="1"/>
</dbReference>
<dbReference type="AlphaFoldDB" id="M5U579"/>
<dbReference type="EMBL" id="ANOH01000391">
    <property type="protein sequence ID" value="EMI53016.1"/>
    <property type="molecule type" value="Genomic_DNA"/>
</dbReference>
<dbReference type="PATRIC" id="fig|1263870.3.peg.5872"/>
<dbReference type="InterPro" id="IPR004360">
    <property type="entry name" value="Glyas_Fos-R_dOase_dom"/>
</dbReference>
<protein>
    <submittedName>
        <fullName evidence="2">Glyoxylase I family protein</fullName>
    </submittedName>
</protein>
<gene>
    <name evidence="2" type="ORF">RSSM_05545</name>
</gene>
<reference evidence="2 3" key="1">
    <citation type="journal article" date="2013" name="Mar. Genomics">
        <title>Expression of sulfatases in Rhodopirellula baltica and the diversity of sulfatases in the genus Rhodopirellula.</title>
        <authorList>
            <person name="Wegner C.E."/>
            <person name="Richter-Heitmann T."/>
            <person name="Klindworth A."/>
            <person name="Klockow C."/>
            <person name="Richter M."/>
            <person name="Achstetter T."/>
            <person name="Glockner F.O."/>
            <person name="Harder J."/>
        </authorList>
    </citation>
    <scope>NUCLEOTIDE SEQUENCE [LARGE SCALE GENOMIC DNA]</scope>
    <source>
        <strain evidence="2 3">SM41</strain>
    </source>
</reference>
<dbReference type="Gene3D" id="3.10.180.10">
    <property type="entry name" value="2,3-Dihydroxybiphenyl 1,2-Dioxygenase, domain 1"/>
    <property type="match status" value="1"/>
</dbReference>
<dbReference type="Proteomes" id="UP000011885">
    <property type="component" value="Unassembled WGS sequence"/>
</dbReference>
<evidence type="ECO:0000313" key="2">
    <source>
        <dbReference type="EMBL" id="EMI53016.1"/>
    </source>
</evidence>
<name>M5U579_9BACT</name>
<dbReference type="InterPro" id="IPR037523">
    <property type="entry name" value="VOC_core"/>
</dbReference>
<feature type="domain" description="VOC" evidence="1">
    <location>
        <begin position="17"/>
        <end position="129"/>
    </location>
</feature>
<dbReference type="PANTHER" id="PTHR38743:SF2">
    <property type="entry name" value="DUF2185 DOMAIN-CONTAINING PROTEIN"/>
    <property type="match status" value="1"/>
</dbReference>